<dbReference type="Gene3D" id="3.20.20.140">
    <property type="entry name" value="Metal-dependent hydrolases"/>
    <property type="match status" value="1"/>
</dbReference>
<dbReference type="EC" id="3.5.2.3" evidence="4"/>
<comment type="caution">
    <text evidence="8">The sequence shown here is derived from an EMBL/GenBank/DDBJ whole genome shotgun (WGS) entry which is preliminary data.</text>
</comment>
<dbReference type="EMBL" id="JAWDKD010000023">
    <property type="protein sequence ID" value="MDV0447769.1"/>
    <property type="molecule type" value="Genomic_DNA"/>
</dbReference>
<feature type="binding site" evidence="4">
    <location>
        <position position="144"/>
    </location>
    <ligand>
        <name>substrate</name>
    </ligand>
</feature>
<dbReference type="PANTHER" id="PTHR43668">
    <property type="entry name" value="ALLANTOINASE"/>
    <property type="match status" value="1"/>
</dbReference>
<feature type="binding site" evidence="4">
    <location>
        <position position="112"/>
    </location>
    <ligand>
        <name>Zn(2+)</name>
        <dbReference type="ChEBI" id="CHEBI:29105"/>
        <label>1</label>
    </ligand>
</feature>
<dbReference type="Pfam" id="PF01979">
    <property type="entry name" value="Amidohydro_1"/>
    <property type="match status" value="1"/>
</dbReference>
<dbReference type="InterPro" id="IPR050138">
    <property type="entry name" value="DHOase/Allantoinase_Hydrolase"/>
</dbReference>
<feature type="compositionally biased region" description="Acidic residues" evidence="5">
    <location>
        <begin position="528"/>
        <end position="551"/>
    </location>
</feature>
<reference evidence="8" key="1">
    <citation type="submission" date="2023-06" db="EMBL/GenBank/DDBJ databases">
        <title>Genome sequence of Methanosarcinaceae archaeon Ag5.</title>
        <authorList>
            <person name="Protasov E."/>
            <person name="Platt K."/>
            <person name="Poehlein A."/>
            <person name="Daniel R."/>
            <person name="Brune A."/>
        </authorList>
    </citation>
    <scope>NUCLEOTIDE SEQUENCE</scope>
    <source>
        <strain evidence="8">Ag5</strain>
    </source>
</reference>
<evidence type="ECO:0000256" key="1">
    <source>
        <dbReference type="ARBA" id="ARBA00022723"/>
    </source>
</evidence>
<comment type="function">
    <text evidence="4">Catalyzes the reversible cyclization of carbamoyl aspartate to dihydroorotate.</text>
</comment>
<dbReference type="AlphaFoldDB" id="A0AAE4MKU6"/>
<accession>A0AAE4MKU6</accession>
<comment type="caution">
    <text evidence="4">Lacks conserved residue(s) required for the propagation of feature annotation.</text>
</comment>
<feature type="binding site" evidence="4">
    <location>
        <position position="385"/>
    </location>
    <ligand>
        <name>Zn(2+)</name>
        <dbReference type="ChEBI" id="CHEBI:29105"/>
        <label>1</label>
    </ligand>
</feature>
<feature type="region of interest" description="Disordered" evidence="5">
    <location>
        <begin position="514"/>
        <end position="551"/>
    </location>
</feature>
<feature type="domain" description="Amidohydrolase-related" evidence="7">
    <location>
        <begin position="102"/>
        <end position="287"/>
    </location>
</feature>
<keyword evidence="2 4" id="KW-0378">Hydrolase</keyword>
<evidence type="ECO:0000256" key="3">
    <source>
        <dbReference type="ARBA" id="ARBA00022975"/>
    </source>
</evidence>
<dbReference type="GO" id="GO:0004151">
    <property type="term" value="F:dihydroorotase activity"/>
    <property type="evidence" value="ECO:0007669"/>
    <property type="project" value="UniProtKB-UniRule"/>
</dbReference>
<comment type="catalytic activity">
    <reaction evidence="4">
        <text>(S)-dihydroorotate + H2O = N-carbamoyl-L-aspartate + H(+)</text>
        <dbReference type="Rhea" id="RHEA:24296"/>
        <dbReference type="ChEBI" id="CHEBI:15377"/>
        <dbReference type="ChEBI" id="CHEBI:15378"/>
        <dbReference type="ChEBI" id="CHEBI:30864"/>
        <dbReference type="ChEBI" id="CHEBI:32814"/>
        <dbReference type="EC" id="3.5.2.3"/>
    </reaction>
</comment>
<evidence type="ECO:0000256" key="5">
    <source>
        <dbReference type="SAM" id="MobiDB-lite"/>
    </source>
</evidence>
<dbReference type="InterPro" id="IPR006680">
    <property type="entry name" value="Amidohydro-rel"/>
</dbReference>
<dbReference type="InterPro" id="IPR032466">
    <property type="entry name" value="Metal_Hydrolase"/>
</dbReference>
<feature type="binding site" evidence="4">
    <location>
        <begin position="112"/>
        <end position="114"/>
    </location>
    <ligand>
        <name>substrate</name>
    </ligand>
</feature>
<evidence type="ECO:0000313" key="8">
    <source>
        <dbReference type="EMBL" id="MDV0447769.1"/>
    </source>
</evidence>
<evidence type="ECO:0000256" key="2">
    <source>
        <dbReference type="ARBA" id="ARBA00022801"/>
    </source>
</evidence>
<dbReference type="CDD" id="cd01318">
    <property type="entry name" value="DHOase_IIb"/>
    <property type="match status" value="1"/>
</dbReference>
<evidence type="ECO:0000256" key="4">
    <source>
        <dbReference type="HAMAP-Rule" id="MF_00220"/>
    </source>
</evidence>
<evidence type="ECO:0000313" key="9">
    <source>
        <dbReference type="Proteomes" id="UP001271789"/>
    </source>
</evidence>
<dbReference type="PROSITE" id="PS00483">
    <property type="entry name" value="DIHYDROOROTASE_2"/>
    <property type="match status" value="1"/>
</dbReference>
<dbReference type="Gene3D" id="2.30.40.10">
    <property type="entry name" value="Urease, subunit C, domain 1"/>
    <property type="match status" value="1"/>
</dbReference>
<dbReference type="PANTHER" id="PTHR43668:SF2">
    <property type="entry name" value="ALLANTOINASE"/>
    <property type="match status" value="1"/>
</dbReference>
<gene>
    <name evidence="8" type="primary">allB</name>
    <name evidence="4" type="synonym">pyrC</name>
    <name evidence="8" type="ORF">MsAg5_16830</name>
</gene>
<dbReference type="GO" id="GO:0006145">
    <property type="term" value="P:purine nucleobase catabolic process"/>
    <property type="evidence" value="ECO:0007669"/>
    <property type="project" value="TreeGrafter"/>
</dbReference>
<keyword evidence="9" id="KW-1185">Reference proteome</keyword>
<feature type="binding site" evidence="4">
    <location>
        <position position="286"/>
    </location>
    <ligand>
        <name>Zn(2+)</name>
        <dbReference type="ChEBI" id="CHEBI:29105"/>
        <label>2</label>
    </ligand>
</feature>
<dbReference type="GO" id="GO:0004038">
    <property type="term" value="F:allantoinase activity"/>
    <property type="evidence" value="ECO:0007669"/>
    <property type="project" value="TreeGrafter"/>
</dbReference>
<dbReference type="GO" id="GO:0008270">
    <property type="term" value="F:zinc ion binding"/>
    <property type="evidence" value="ECO:0007669"/>
    <property type="project" value="UniProtKB-UniRule"/>
</dbReference>
<dbReference type="PROSITE" id="PS00482">
    <property type="entry name" value="DIHYDROOROTASE_1"/>
    <property type="match status" value="1"/>
</dbReference>
<dbReference type="SUPFAM" id="SSF51556">
    <property type="entry name" value="Metallo-dependent hydrolases"/>
    <property type="match status" value="1"/>
</dbReference>
<feature type="transmembrane region" description="Helical" evidence="6">
    <location>
        <begin position="6"/>
        <end position="33"/>
    </location>
</feature>
<keyword evidence="3 4" id="KW-0665">Pyrimidine biosynthesis</keyword>
<sequence>MIQSFAFSFLFLFCFYFFIFYFLFFSVFIFFFLHFSLIPKYIRFENFYITMPDVLIKNVRLLADGVLTPAEILIENGKVTGIAKEFRISEYDALIDGKNAVAIPAGIDAHVHFRDPGMTYKENWYTGSCSAAAGGITTVLEHPNTLPPVIDKSGFYLKLKQAKKKSIIDFGINGGVTNNLEKLTELWALGVNCFGEIFMAESTGGLNISNDTLGSALSKIGQMEAVAAIHAEDDALRLQNEKLLLNDNSDDVHSRIRPNECEEIAVRNCLKINEAEKTPTNIHFCHTSTPEAVALIDAARKDLQAKQNQMIEKNKNKDPAERTSDYQILRHITCEVTPHHLFLSTKDCGRLKTFGKMNPPLRDPKSAEYMMTALRTGLVNAVASDHAPHRTYEKETAIKAAPSGVPGVETLMPLMLAAVRKNMLSLERMIEVTSRNPARIFDLERLGKGFLKPGFDADIVLFDPKDVQVIKAKNLHTRCEWTPYEGMDGIFPAMTLSRGDVLWDGSQIIAKKGRGSFLPGKGRRPDADEFDGVDDRDLIDENEMENEEEDE</sequence>
<keyword evidence="6" id="KW-1133">Transmembrane helix</keyword>
<feature type="binding site" evidence="4">
    <location>
        <position position="196"/>
    </location>
    <ligand>
        <name>Zn(2+)</name>
        <dbReference type="ChEBI" id="CHEBI:29105"/>
        <label>1</label>
    </ligand>
</feature>
<comment type="cofactor">
    <cofactor evidence="4">
        <name>Zn(2+)</name>
        <dbReference type="ChEBI" id="CHEBI:29105"/>
    </cofactor>
    <text evidence="4">Binds 2 Zn(2+) ions per subunit.</text>
</comment>
<protein>
    <recommendedName>
        <fullName evidence="4">Dihydroorotase</fullName>
        <shortName evidence="4">DHOase</shortName>
        <ecNumber evidence="4">3.5.2.3</ecNumber>
    </recommendedName>
</protein>
<evidence type="ECO:0000256" key="6">
    <source>
        <dbReference type="SAM" id="Phobius"/>
    </source>
</evidence>
<dbReference type="GO" id="GO:0044205">
    <property type="term" value="P:'de novo' UMP biosynthetic process"/>
    <property type="evidence" value="ECO:0007669"/>
    <property type="project" value="UniProtKB-UniRule"/>
</dbReference>
<proteinExistence type="inferred from homology"/>
<feature type="binding site" evidence="4">
    <location>
        <position position="230"/>
    </location>
    <ligand>
        <name>Zn(2+)</name>
        <dbReference type="ChEBI" id="CHEBI:29105"/>
        <label>2</label>
    </ligand>
</feature>
<comment type="similarity">
    <text evidence="4">Belongs to the metallo-dependent hydrolases superfamily. DHOase family. Class I DHOase subfamily.</text>
</comment>
<keyword evidence="1 4" id="KW-0479">Metal-binding</keyword>
<keyword evidence="4" id="KW-0862">Zinc</keyword>
<feature type="active site" evidence="4">
    <location>
        <position position="385"/>
    </location>
</feature>
<name>A0AAE4MKU6_9EURY</name>
<keyword evidence="6" id="KW-0812">Transmembrane</keyword>
<feature type="binding site" evidence="4">
    <location>
        <position position="110"/>
    </location>
    <ligand>
        <name>Zn(2+)</name>
        <dbReference type="ChEBI" id="CHEBI:29105"/>
        <label>1</label>
    </ligand>
</feature>
<dbReference type="SUPFAM" id="SSF51338">
    <property type="entry name" value="Composite domain of metallo-dependent hydrolases"/>
    <property type="match status" value="1"/>
</dbReference>
<comment type="pathway">
    <text evidence="4">Pyrimidine metabolism; UMP biosynthesis via de novo pathway; (S)-dihydroorotate from bicarbonate: step 3/3.</text>
</comment>
<organism evidence="8 9">
    <name type="scientific">Methanolapillus africanus</name>
    <dbReference type="NCBI Taxonomy" id="3028297"/>
    <lineage>
        <taxon>Archaea</taxon>
        <taxon>Methanobacteriati</taxon>
        <taxon>Methanobacteriota</taxon>
        <taxon>Stenosarchaea group</taxon>
        <taxon>Methanomicrobia</taxon>
        <taxon>Methanosarcinales</taxon>
        <taxon>Methanosarcinaceae</taxon>
        <taxon>Methanolapillus</taxon>
    </lineage>
</organism>
<keyword evidence="6" id="KW-0472">Membrane</keyword>
<dbReference type="NCBIfam" id="NF002668">
    <property type="entry name" value="PRK02382.1"/>
    <property type="match status" value="1"/>
</dbReference>
<dbReference type="HAMAP" id="MF_00220_A">
    <property type="entry name" value="PyrC_classI_A"/>
    <property type="match status" value="1"/>
</dbReference>
<feature type="binding site" evidence="4">
    <location>
        <position position="196"/>
    </location>
    <ligand>
        <name>Zn(2+)</name>
        <dbReference type="ChEBI" id="CHEBI:29105"/>
        <label>2</label>
    </ligand>
</feature>
<dbReference type="InterPro" id="IPR002195">
    <property type="entry name" value="Dihydroorotase_CS"/>
</dbReference>
<dbReference type="InterPro" id="IPR004722">
    <property type="entry name" value="DHOase"/>
</dbReference>
<evidence type="ECO:0000259" key="7">
    <source>
        <dbReference type="Pfam" id="PF01979"/>
    </source>
</evidence>
<dbReference type="InterPro" id="IPR011059">
    <property type="entry name" value="Metal-dep_hydrolase_composite"/>
</dbReference>
<dbReference type="GO" id="GO:0005737">
    <property type="term" value="C:cytoplasm"/>
    <property type="evidence" value="ECO:0007669"/>
    <property type="project" value="TreeGrafter"/>
</dbReference>
<feature type="binding site" evidence="4">
    <location>
        <position position="389"/>
    </location>
    <ligand>
        <name>substrate</name>
    </ligand>
</feature>
<dbReference type="Proteomes" id="UP001271789">
    <property type="component" value="Unassembled WGS sequence"/>
</dbReference>